<accession>A0A6J6IHI6</accession>
<proteinExistence type="predicted"/>
<dbReference type="EMBL" id="CAEZVB010000049">
    <property type="protein sequence ID" value="CAB4623934.1"/>
    <property type="molecule type" value="Genomic_DNA"/>
</dbReference>
<gene>
    <name evidence="1" type="ORF">UFOPK1908_01042</name>
</gene>
<evidence type="ECO:0000313" key="1">
    <source>
        <dbReference type="EMBL" id="CAB4623934.1"/>
    </source>
</evidence>
<reference evidence="1" key="1">
    <citation type="submission" date="2020-05" db="EMBL/GenBank/DDBJ databases">
        <authorList>
            <person name="Chiriac C."/>
            <person name="Salcher M."/>
            <person name="Ghai R."/>
            <person name="Kavagutti S V."/>
        </authorList>
    </citation>
    <scope>NUCLEOTIDE SEQUENCE</scope>
</reference>
<organism evidence="1">
    <name type="scientific">freshwater metagenome</name>
    <dbReference type="NCBI Taxonomy" id="449393"/>
    <lineage>
        <taxon>unclassified sequences</taxon>
        <taxon>metagenomes</taxon>
        <taxon>ecological metagenomes</taxon>
    </lineage>
</organism>
<protein>
    <submittedName>
        <fullName evidence="1">Unannotated protein</fullName>
    </submittedName>
</protein>
<dbReference type="AlphaFoldDB" id="A0A6J6IHI6"/>
<sequence length="52" mass="5416">MIAGTLGKVTRVGRFPLFGKVLGHDGTEIPSRMGGNPCELTTLLSGSKTLNS</sequence>
<name>A0A6J6IHI6_9ZZZZ</name>